<dbReference type="Proteomes" id="UP001066276">
    <property type="component" value="Chromosome 2_1"/>
</dbReference>
<evidence type="ECO:0000313" key="3">
    <source>
        <dbReference type="Proteomes" id="UP001066276"/>
    </source>
</evidence>
<name>A0AAV7VEU9_PLEWA</name>
<protein>
    <submittedName>
        <fullName evidence="2">Uncharacterized protein</fullName>
    </submittedName>
</protein>
<feature type="compositionally biased region" description="Acidic residues" evidence="1">
    <location>
        <begin position="1"/>
        <end position="12"/>
    </location>
</feature>
<evidence type="ECO:0000313" key="2">
    <source>
        <dbReference type="EMBL" id="KAJ1200149.1"/>
    </source>
</evidence>
<organism evidence="2 3">
    <name type="scientific">Pleurodeles waltl</name>
    <name type="common">Iberian ribbed newt</name>
    <dbReference type="NCBI Taxonomy" id="8319"/>
    <lineage>
        <taxon>Eukaryota</taxon>
        <taxon>Metazoa</taxon>
        <taxon>Chordata</taxon>
        <taxon>Craniata</taxon>
        <taxon>Vertebrata</taxon>
        <taxon>Euteleostomi</taxon>
        <taxon>Amphibia</taxon>
        <taxon>Batrachia</taxon>
        <taxon>Caudata</taxon>
        <taxon>Salamandroidea</taxon>
        <taxon>Salamandridae</taxon>
        <taxon>Pleurodelinae</taxon>
        <taxon>Pleurodeles</taxon>
    </lineage>
</organism>
<sequence>MQWESSSEEEEQEMSKDKSCTWKDRKPDFFFKEDKASAINRLNFSSLATLAFLEGGKENNPTPEEEEESE</sequence>
<comment type="caution">
    <text evidence="2">The sequence shown here is derived from an EMBL/GenBank/DDBJ whole genome shotgun (WGS) entry which is preliminary data.</text>
</comment>
<evidence type="ECO:0000256" key="1">
    <source>
        <dbReference type="SAM" id="MobiDB-lite"/>
    </source>
</evidence>
<keyword evidence="3" id="KW-1185">Reference proteome</keyword>
<feature type="region of interest" description="Disordered" evidence="1">
    <location>
        <begin position="1"/>
        <end position="20"/>
    </location>
</feature>
<gene>
    <name evidence="2" type="ORF">NDU88_003976</name>
</gene>
<accession>A0AAV7VEU9</accession>
<dbReference type="EMBL" id="JANPWB010000003">
    <property type="protein sequence ID" value="KAJ1200149.1"/>
    <property type="molecule type" value="Genomic_DNA"/>
</dbReference>
<dbReference type="AlphaFoldDB" id="A0AAV7VEU9"/>
<reference evidence="2" key="1">
    <citation type="journal article" date="2022" name="bioRxiv">
        <title>Sequencing and chromosome-scale assembly of the giantPleurodeles waltlgenome.</title>
        <authorList>
            <person name="Brown T."/>
            <person name="Elewa A."/>
            <person name="Iarovenko S."/>
            <person name="Subramanian E."/>
            <person name="Araus A.J."/>
            <person name="Petzold A."/>
            <person name="Susuki M."/>
            <person name="Suzuki K.-i.T."/>
            <person name="Hayashi T."/>
            <person name="Toyoda A."/>
            <person name="Oliveira C."/>
            <person name="Osipova E."/>
            <person name="Leigh N.D."/>
            <person name="Simon A."/>
            <person name="Yun M.H."/>
        </authorList>
    </citation>
    <scope>NUCLEOTIDE SEQUENCE</scope>
    <source>
        <strain evidence="2">20211129_DDA</strain>
        <tissue evidence="2">Liver</tissue>
    </source>
</reference>
<proteinExistence type="predicted"/>